<evidence type="ECO:0000256" key="2">
    <source>
        <dbReference type="SAM" id="Phobius"/>
    </source>
</evidence>
<name>A0A915XJJ2_9BACT</name>
<keyword evidence="2" id="KW-0472">Membrane</keyword>
<keyword evidence="2" id="KW-0812">Transmembrane</keyword>
<feature type="region of interest" description="Disordered" evidence="1">
    <location>
        <begin position="121"/>
        <end position="164"/>
    </location>
</feature>
<proteinExistence type="predicted"/>
<sequence>MKQEQAMSRPGTTALLLTVQLVIFCLLAGPALAHKVRIFAYAEGDTIIGETAFSGGRAPKDSEIIVKDAASGKILLTTRTDDHGEFSFPIPTEARQKGLDLLIVVNVGEGHRGQWKLTADEYLDQPPTPSPSPATGPTPATSIRVGPDPAAALTAGERDGTPARPEVVAVDETMLRRMMEETLDRKLGPIKRMLAESRDQGPRIQDILGGIGYLIGLAGFLAYFKAKANKGEKK</sequence>
<keyword evidence="4" id="KW-1185">Reference proteome</keyword>
<dbReference type="Proteomes" id="UP001063350">
    <property type="component" value="Chromosome"/>
</dbReference>
<evidence type="ECO:0000313" key="4">
    <source>
        <dbReference type="Proteomes" id="UP001063350"/>
    </source>
</evidence>
<accession>A0A915XJJ2</accession>
<evidence type="ECO:0000256" key="1">
    <source>
        <dbReference type="SAM" id="MobiDB-lite"/>
    </source>
</evidence>
<evidence type="ECO:0008006" key="5">
    <source>
        <dbReference type="Google" id="ProtNLM"/>
    </source>
</evidence>
<feature type="transmembrane region" description="Helical" evidence="2">
    <location>
        <begin position="207"/>
        <end position="224"/>
    </location>
</feature>
<dbReference type="KEGG" id="ddu:GF1_27510"/>
<dbReference type="EMBL" id="AP024233">
    <property type="protein sequence ID" value="BCO10375.1"/>
    <property type="molecule type" value="Genomic_DNA"/>
</dbReference>
<dbReference type="AlphaFoldDB" id="A0A915XJJ2"/>
<protein>
    <recommendedName>
        <fullName evidence="5">Nickel transport protein</fullName>
    </recommendedName>
</protein>
<feature type="compositionally biased region" description="Pro residues" evidence="1">
    <location>
        <begin position="126"/>
        <end position="136"/>
    </location>
</feature>
<evidence type="ECO:0000313" key="3">
    <source>
        <dbReference type="EMBL" id="BCO10375.1"/>
    </source>
</evidence>
<gene>
    <name evidence="3" type="ORF">GF1_27510</name>
</gene>
<reference evidence="3" key="1">
    <citation type="submission" date="2020-12" db="EMBL/GenBank/DDBJ databases">
        <title>Desulfobium dissulfuricans gen. nov., sp. nov., a novel mesophilic, sulfate-reducing bacterium isolated from a deep-sea hydrothermal vent.</title>
        <authorList>
            <person name="Hashimoto Y."/>
            <person name="Tame A."/>
            <person name="Sawayama S."/>
            <person name="Miyazaki J."/>
            <person name="Takai K."/>
            <person name="Nakagawa S."/>
        </authorList>
    </citation>
    <scope>NUCLEOTIDE SEQUENCE</scope>
    <source>
        <strain evidence="3">GF1</strain>
    </source>
</reference>
<organism evidence="3 4">
    <name type="scientific">Desulfolithobacter dissulfuricans</name>
    <dbReference type="NCBI Taxonomy" id="2795293"/>
    <lineage>
        <taxon>Bacteria</taxon>
        <taxon>Pseudomonadati</taxon>
        <taxon>Thermodesulfobacteriota</taxon>
        <taxon>Desulfobulbia</taxon>
        <taxon>Desulfobulbales</taxon>
        <taxon>Desulfobulbaceae</taxon>
        <taxon>Desulfolithobacter</taxon>
    </lineage>
</organism>
<keyword evidence="2" id="KW-1133">Transmembrane helix</keyword>